<feature type="domain" description="Helicase ATP-binding" evidence="13">
    <location>
        <begin position="195"/>
        <end position="403"/>
    </location>
</feature>
<evidence type="ECO:0000259" key="14">
    <source>
        <dbReference type="PROSITE" id="PS51194"/>
    </source>
</evidence>
<name>A0A250XBA2_9CHLO</name>
<accession>A0A250XBA2</accession>
<evidence type="ECO:0000256" key="4">
    <source>
        <dbReference type="ARBA" id="ARBA00022517"/>
    </source>
</evidence>
<protein>
    <recommendedName>
        <fullName evidence="3">RNA helicase</fullName>
        <ecNumber evidence="3">3.6.4.13</ecNumber>
    </recommendedName>
</protein>
<evidence type="ECO:0000256" key="6">
    <source>
        <dbReference type="ARBA" id="ARBA00022741"/>
    </source>
</evidence>
<keyword evidence="5" id="KW-0698">rRNA processing</keyword>
<evidence type="ECO:0000256" key="10">
    <source>
        <dbReference type="ARBA" id="ARBA00023242"/>
    </source>
</evidence>
<dbReference type="CDD" id="cd00268">
    <property type="entry name" value="DEADc"/>
    <property type="match status" value="1"/>
</dbReference>
<evidence type="ECO:0000256" key="11">
    <source>
        <dbReference type="ARBA" id="ARBA00037449"/>
    </source>
</evidence>
<evidence type="ECO:0000313" key="16">
    <source>
        <dbReference type="Proteomes" id="UP000232323"/>
    </source>
</evidence>
<dbReference type="GO" id="GO:0003724">
    <property type="term" value="F:RNA helicase activity"/>
    <property type="evidence" value="ECO:0007669"/>
    <property type="project" value="UniProtKB-EC"/>
</dbReference>
<evidence type="ECO:0000256" key="3">
    <source>
        <dbReference type="ARBA" id="ARBA00012552"/>
    </source>
</evidence>
<evidence type="ECO:0000256" key="5">
    <source>
        <dbReference type="ARBA" id="ARBA00022552"/>
    </source>
</evidence>
<dbReference type="CDD" id="cd18787">
    <property type="entry name" value="SF2_C_DEAD"/>
    <property type="match status" value="1"/>
</dbReference>
<dbReference type="Pfam" id="PF00270">
    <property type="entry name" value="DEAD"/>
    <property type="match status" value="1"/>
</dbReference>
<dbReference type="EMBL" id="BEGY01000051">
    <property type="protein sequence ID" value="GAX80336.1"/>
    <property type="molecule type" value="Genomic_DNA"/>
</dbReference>
<comment type="caution">
    <text evidence="15">The sequence shown here is derived from an EMBL/GenBank/DDBJ whole genome shotgun (WGS) entry which is preliminary data.</text>
</comment>
<feature type="region of interest" description="Disordered" evidence="12">
    <location>
        <begin position="715"/>
        <end position="734"/>
    </location>
</feature>
<keyword evidence="9" id="KW-0067">ATP-binding</keyword>
<feature type="region of interest" description="Disordered" evidence="12">
    <location>
        <begin position="110"/>
        <end position="129"/>
    </location>
</feature>
<dbReference type="InterPro" id="IPR014001">
    <property type="entry name" value="Helicase_ATP-bd"/>
</dbReference>
<reference evidence="15 16" key="1">
    <citation type="submission" date="2017-08" db="EMBL/GenBank/DDBJ databases">
        <title>Acidophilic green algal genome provides insights into adaptation to an acidic environment.</title>
        <authorList>
            <person name="Hirooka S."/>
            <person name="Hirose Y."/>
            <person name="Kanesaki Y."/>
            <person name="Higuchi S."/>
            <person name="Fujiwara T."/>
            <person name="Onuma R."/>
            <person name="Era A."/>
            <person name="Ohbayashi R."/>
            <person name="Uzuka A."/>
            <person name="Nozaki H."/>
            <person name="Yoshikawa H."/>
            <person name="Miyagishima S.Y."/>
        </authorList>
    </citation>
    <scope>NUCLEOTIDE SEQUENCE [LARGE SCALE GENOMIC DNA]</scope>
    <source>
        <strain evidence="15 16">NIES-2499</strain>
    </source>
</reference>
<feature type="region of interest" description="Disordered" evidence="12">
    <location>
        <begin position="139"/>
        <end position="161"/>
    </location>
</feature>
<dbReference type="Gene3D" id="3.40.50.300">
    <property type="entry name" value="P-loop containing nucleotide triphosphate hydrolases"/>
    <property type="match status" value="2"/>
</dbReference>
<dbReference type="InterPro" id="IPR001650">
    <property type="entry name" value="Helicase_C-like"/>
</dbReference>
<organism evidence="15 16">
    <name type="scientific">Chlamydomonas eustigma</name>
    <dbReference type="NCBI Taxonomy" id="1157962"/>
    <lineage>
        <taxon>Eukaryota</taxon>
        <taxon>Viridiplantae</taxon>
        <taxon>Chlorophyta</taxon>
        <taxon>core chlorophytes</taxon>
        <taxon>Chlorophyceae</taxon>
        <taxon>CS clade</taxon>
        <taxon>Chlamydomonadales</taxon>
        <taxon>Chlamydomonadaceae</taxon>
        <taxon>Chlamydomonas</taxon>
    </lineage>
</organism>
<dbReference type="InterPro" id="IPR044742">
    <property type="entry name" value="DEAD/DEAH_RhlB"/>
</dbReference>
<gene>
    <name evidence="15" type="ORF">CEUSTIGMA_g7774.t1</name>
</gene>
<dbReference type="STRING" id="1157962.A0A250XBA2"/>
<comment type="subcellular location">
    <subcellularLocation>
        <location evidence="1">Nucleus</location>
        <location evidence="1">Nucleolus</location>
    </subcellularLocation>
</comment>
<dbReference type="PROSITE" id="PS51194">
    <property type="entry name" value="HELICASE_CTER"/>
    <property type="match status" value="1"/>
</dbReference>
<sequence>MVLISRCVQGESYFSAPENNHMTVDRGIRKQAKKNWKKHAKRAEELAPKRERKKKNRIRRICKGMCYGEPTKAVITDKDRSWEEEGDEVVDEYNSDDDGRQQDAARILSHSAASTMQPRVTEKENKKTKKTLKLSSAVNLLNPTTAANPKKPAVKLTSSDRTEIPSKLKSFPSLIQQFMFSQGHLEPTPVQERCWNVCCDGHHIQGVAEPGSGKTLAYLLPGFVKLQKLGHSASSQPEGPLLLVLAPTRELAIQIFHQCRALRTLTGVRSVCLYGGVPKEQQIEMLQKQPHVVVATPGRLLDLIDDGMLSLEWVQAVVLDEADKMLSLGFKPQLDRLHSMLIGSQGKRNVRKAEVHNGGERDVTEDTGKKSRSMECQVMLFTATLPDEVQLEADRWCDEKLLVRVKITATDSAISKTITQVVQVCAEHKKPGKLLRHLASIKAASATMRNPPRVLVFANRIKTVRFVHETLVKEEYRAVMLHGQRSQTEREEALRDFKSGKCQVLVATDVAARGLDIKALPYVVNYDFPPSLETYIHRVGRTGRIASDGHAFSFFTRNLAKIAGPLVDLLNAHSQAIDPNLVQLAEAWKNAAECVGGESALEAQLRDKGGDLEEDNEEHLHGAQPSKNNLDEALDISEGLRATSALKKLLGKGAKNKGKCSKANKQNAFGSIPHVSSELIGPSTTSGGCRDKKVQPNKDVQNATLSSQPVKIKFTDSHEKPDFKPSSKFAGAKPGYVYKTGPSGLGYYRDTAATAARKKSTKSNLMEQDLSKVPIIGVQRHKRKSDWSDDDDDLMEDEETEGRKLLGGPHADGGSKNGDGKQGRRTRLSTGKVKRLEGGGVTLQRKKTLPGRLRKKLQETRAVE</sequence>
<evidence type="ECO:0000256" key="8">
    <source>
        <dbReference type="ARBA" id="ARBA00022806"/>
    </source>
</evidence>
<keyword evidence="8" id="KW-0347">Helicase</keyword>
<dbReference type="GO" id="GO:0016787">
    <property type="term" value="F:hydrolase activity"/>
    <property type="evidence" value="ECO:0007669"/>
    <property type="project" value="UniProtKB-KW"/>
</dbReference>
<dbReference type="OrthoDB" id="18122at2759"/>
<proteinExistence type="inferred from homology"/>
<dbReference type="GO" id="GO:0005524">
    <property type="term" value="F:ATP binding"/>
    <property type="evidence" value="ECO:0007669"/>
    <property type="project" value="UniProtKB-KW"/>
</dbReference>
<feature type="region of interest" description="Disordered" evidence="12">
    <location>
        <begin position="759"/>
        <end position="864"/>
    </location>
</feature>
<dbReference type="PANTHER" id="PTHR47958">
    <property type="entry name" value="ATP-DEPENDENT RNA HELICASE DBP3"/>
    <property type="match status" value="1"/>
</dbReference>
<dbReference type="SUPFAM" id="SSF52540">
    <property type="entry name" value="P-loop containing nucleoside triphosphate hydrolases"/>
    <property type="match status" value="1"/>
</dbReference>
<keyword evidence="6" id="KW-0547">Nucleotide-binding</keyword>
<dbReference type="InterPro" id="IPR000629">
    <property type="entry name" value="RNA-helicase_DEAD-box_CS"/>
</dbReference>
<dbReference type="PROSITE" id="PS00039">
    <property type="entry name" value="DEAD_ATP_HELICASE"/>
    <property type="match status" value="1"/>
</dbReference>
<feature type="domain" description="Helicase C-terminal" evidence="14">
    <location>
        <begin position="440"/>
        <end position="585"/>
    </location>
</feature>
<feature type="compositionally biased region" description="Basic and acidic residues" evidence="12">
    <location>
        <begin position="715"/>
        <end position="725"/>
    </location>
</feature>
<dbReference type="Proteomes" id="UP000232323">
    <property type="component" value="Unassembled WGS sequence"/>
</dbReference>
<feature type="compositionally biased region" description="Basic residues" evidence="12">
    <location>
        <begin position="844"/>
        <end position="855"/>
    </location>
</feature>
<feature type="region of interest" description="Disordered" evidence="12">
    <location>
        <begin position="673"/>
        <end position="695"/>
    </location>
</feature>
<evidence type="ECO:0000313" key="15">
    <source>
        <dbReference type="EMBL" id="GAX80336.1"/>
    </source>
</evidence>
<comment type="similarity">
    <text evidence="2">Belongs to the DEAD box helicase family. DDX5/DBP2 subfamily.</text>
</comment>
<feature type="compositionally biased region" description="Acidic residues" evidence="12">
    <location>
        <begin position="788"/>
        <end position="800"/>
    </location>
</feature>
<keyword evidence="10" id="KW-0539">Nucleus</keyword>
<dbReference type="EC" id="3.6.4.13" evidence="3"/>
<dbReference type="InterPro" id="IPR011545">
    <property type="entry name" value="DEAD/DEAH_box_helicase_dom"/>
</dbReference>
<dbReference type="GO" id="GO:0003676">
    <property type="term" value="F:nucleic acid binding"/>
    <property type="evidence" value="ECO:0007669"/>
    <property type="project" value="InterPro"/>
</dbReference>
<dbReference type="Pfam" id="PF00271">
    <property type="entry name" value="Helicase_C"/>
    <property type="match status" value="1"/>
</dbReference>
<keyword evidence="16" id="KW-1185">Reference proteome</keyword>
<evidence type="ECO:0000256" key="1">
    <source>
        <dbReference type="ARBA" id="ARBA00004604"/>
    </source>
</evidence>
<keyword evidence="4" id="KW-0690">Ribosome biogenesis</keyword>
<evidence type="ECO:0000256" key="7">
    <source>
        <dbReference type="ARBA" id="ARBA00022801"/>
    </source>
</evidence>
<dbReference type="PROSITE" id="PS51192">
    <property type="entry name" value="HELICASE_ATP_BIND_1"/>
    <property type="match status" value="1"/>
</dbReference>
<comment type="function">
    <text evidence="11">ATP-dependent RNA helicase required for 60S ribosomal subunit synthesis. Involved in efficient pre-rRNA processing, predominantly at site A3, which is necessary for the normal formation of 25S and 5.8S rRNAs.</text>
</comment>
<dbReference type="InterPro" id="IPR027417">
    <property type="entry name" value="P-loop_NTPase"/>
</dbReference>
<evidence type="ECO:0000256" key="2">
    <source>
        <dbReference type="ARBA" id="ARBA00009334"/>
    </source>
</evidence>
<keyword evidence="7" id="KW-0378">Hydrolase</keyword>
<dbReference type="SMART" id="SM00490">
    <property type="entry name" value="HELICc"/>
    <property type="match status" value="1"/>
</dbReference>
<feature type="region of interest" description="Disordered" evidence="12">
    <location>
        <begin position="610"/>
        <end position="630"/>
    </location>
</feature>
<evidence type="ECO:0000259" key="13">
    <source>
        <dbReference type="PROSITE" id="PS51192"/>
    </source>
</evidence>
<dbReference type="SMART" id="SM00487">
    <property type="entry name" value="DEXDc"/>
    <property type="match status" value="1"/>
</dbReference>
<dbReference type="AlphaFoldDB" id="A0A250XBA2"/>
<evidence type="ECO:0000256" key="12">
    <source>
        <dbReference type="SAM" id="MobiDB-lite"/>
    </source>
</evidence>
<evidence type="ECO:0000256" key="9">
    <source>
        <dbReference type="ARBA" id="ARBA00022840"/>
    </source>
</evidence>